<keyword evidence="5" id="KW-1185">Reference proteome</keyword>
<evidence type="ECO:0000259" key="2">
    <source>
        <dbReference type="PROSITE" id="PS50110"/>
    </source>
</evidence>
<protein>
    <submittedName>
        <fullName evidence="4">EAL domain-containing protein</fullName>
    </submittedName>
</protein>
<keyword evidence="1" id="KW-0597">Phosphoprotein</keyword>
<feature type="domain" description="Response regulatory" evidence="2">
    <location>
        <begin position="11"/>
        <end position="130"/>
    </location>
</feature>
<dbReference type="EMBL" id="JBHRSL010000006">
    <property type="protein sequence ID" value="MFC3051983.1"/>
    <property type="molecule type" value="Genomic_DNA"/>
</dbReference>
<dbReference type="InterPro" id="IPR050706">
    <property type="entry name" value="Cyclic-di-GMP_PDE-like"/>
</dbReference>
<dbReference type="SUPFAM" id="SSF52172">
    <property type="entry name" value="CheY-like"/>
    <property type="match status" value="1"/>
</dbReference>
<dbReference type="Gene3D" id="3.20.20.450">
    <property type="entry name" value="EAL domain"/>
    <property type="match status" value="1"/>
</dbReference>
<dbReference type="SMART" id="SM00448">
    <property type="entry name" value="REC"/>
    <property type="match status" value="1"/>
</dbReference>
<dbReference type="Pfam" id="PF00563">
    <property type="entry name" value="EAL"/>
    <property type="match status" value="1"/>
</dbReference>
<dbReference type="InterPro" id="IPR001633">
    <property type="entry name" value="EAL_dom"/>
</dbReference>
<evidence type="ECO:0000256" key="1">
    <source>
        <dbReference type="PROSITE-ProRule" id="PRU00169"/>
    </source>
</evidence>
<reference evidence="5" key="1">
    <citation type="journal article" date="2019" name="Int. J. Syst. Evol. Microbiol.">
        <title>The Global Catalogue of Microorganisms (GCM) 10K type strain sequencing project: providing services to taxonomists for standard genome sequencing and annotation.</title>
        <authorList>
            <consortium name="The Broad Institute Genomics Platform"/>
            <consortium name="The Broad Institute Genome Sequencing Center for Infectious Disease"/>
            <person name="Wu L."/>
            <person name="Ma J."/>
        </authorList>
    </citation>
    <scope>NUCLEOTIDE SEQUENCE [LARGE SCALE GENOMIC DNA]</scope>
    <source>
        <strain evidence="5">KCTC 62164</strain>
    </source>
</reference>
<name>A0ABV7D485_9PROT</name>
<dbReference type="PROSITE" id="PS50110">
    <property type="entry name" value="RESPONSE_REGULATORY"/>
    <property type="match status" value="1"/>
</dbReference>
<dbReference type="PANTHER" id="PTHR33121">
    <property type="entry name" value="CYCLIC DI-GMP PHOSPHODIESTERASE PDEF"/>
    <property type="match status" value="1"/>
</dbReference>
<comment type="caution">
    <text evidence="4">The sequence shown here is derived from an EMBL/GenBank/DDBJ whole genome shotgun (WGS) entry which is preliminary data.</text>
</comment>
<dbReference type="PROSITE" id="PS50883">
    <property type="entry name" value="EAL"/>
    <property type="match status" value="1"/>
</dbReference>
<dbReference type="Gene3D" id="3.40.50.2300">
    <property type="match status" value="1"/>
</dbReference>
<dbReference type="Proteomes" id="UP001595444">
    <property type="component" value="Unassembled WGS sequence"/>
</dbReference>
<evidence type="ECO:0000259" key="3">
    <source>
        <dbReference type="PROSITE" id="PS50883"/>
    </source>
</evidence>
<dbReference type="Pfam" id="PF00072">
    <property type="entry name" value="Response_reg"/>
    <property type="match status" value="1"/>
</dbReference>
<feature type="modified residue" description="4-aspartylphosphate" evidence="1">
    <location>
        <position position="60"/>
    </location>
</feature>
<dbReference type="InterPro" id="IPR011006">
    <property type="entry name" value="CheY-like_superfamily"/>
</dbReference>
<dbReference type="InterPro" id="IPR035919">
    <property type="entry name" value="EAL_sf"/>
</dbReference>
<sequence>MPERFPIRRPKLLIVDDEKDVADFIAEVAQGLGYETVVINDGRHFLNSLSEHKPMAIVLDLGLPGYDGVELLRFLAEQHSTACVFIASGADPRTIAAAKTLGNQYKLNICGTFSKPIKIEELEHLLLPTLANSRKATPNGILAALGAGEIVPLFQPKVNLNSAFNKIVGVEALARWVKPSGQHILPDEFLPAVANFKLMPELTTVIVEKSFKALKVWLDEGLDIVLSINIDGSMLTDLKLPDKLDQQAREFNIPPERITFEITETAVMEDTATTMDVATRLRLKGFNLAIDDFGTGYSSLVQLYNLPFNELKIDKSFVLDIETNTEARVIVDILTMLGRKLGLKVCAEGIETEAALSFIRASGCDTGQGFLFSEAVNPETILKFALSDTFEK</sequence>
<dbReference type="InterPro" id="IPR001789">
    <property type="entry name" value="Sig_transdc_resp-reg_receiver"/>
</dbReference>
<dbReference type="PANTHER" id="PTHR33121:SF79">
    <property type="entry name" value="CYCLIC DI-GMP PHOSPHODIESTERASE PDED-RELATED"/>
    <property type="match status" value="1"/>
</dbReference>
<organism evidence="4 5">
    <name type="scientific">Kordiimonas pumila</name>
    <dbReference type="NCBI Taxonomy" id="2161677"/>
    <lineage>
        <taxon>Bacteria</taxon>
        <taxon>Pseudomonadati</taxon>
        <taxon>Pseudomonadota</taxon>
        <taxon>Alphaproteobacteria</taxon>
        <taxon>Kordiimonadales</taxon>
        <taxon>Kordiimonadaceae</taxon>
        <taxon>Kordiimonas</taxon>
    </lineage>
</organism>
<proteinExistence type="predicted"/>
<accession>A0ABV7D485</accession>
<feature type="domain" description="EAL" evidence="3">
    <location>
        <begin position="134"/>
        <end position="389"/>
    </location>
</feature>
<gene>
    <name evidence="4" type="ORF">ACFOKA_08700</name>
</gene>
<dbReference type="RefSeq" id="WP_194215398.1">
    <property type="nucleotide sequence ID" value="NZ_CP061205.1"/>
</dbReference>
<dbReference type="SUPFAM" id="SSF141868">
    <property type="entry name" value="EAL domain-like"/>
    <property type="match status" value="1"/>
</dbReference>
<dbReference type="CDD" id="cd01948">
    <property type="entry name" value="EAL"/>
    <property type="match status" value="1"/>
</dbReference>
<evidence type="ECO:0000313" key="4">
    <source>
        <dbReference type="EMBL" id="MFC3051983.1"/>
    </source>
</evidence>
<dbReference type="SMART" id="SM00052">
    <property type="entry name" value="EAL"/>
    <property type="match status" value="1"/>
</dbReference>
<evidence type="ECO:0000313" key="5">
    <source>
        <dbReference type="Proteomes" id="UP001595444"/>
    </source>
</evidence>